<sequence length="168" mass="19786">MKYFIIIISILIFIIFFPIPLKISILFIEKKLSVYIYNINVNKKKLTSKNTFKLSNLKHNKFSYFKKRKTKASLDLSLNYGLDDAFETAILYGVLCGALNSILLYLSQYIKFKQNNHNKINITPDYNHNKLEFNIKCIIYLSLVKIIYILVKLLFNSKEDKARRSLNE</sequence>
<keyword evidence="1" id="KW-0812">Transmembrane</keyword>
<organism evidence="2 3">
    <name type="scientific">Hathewaya histolytica</name>
    <name type="common">Clostridium histolyticum</name>
    <dbReference type="NCBI Taxonomy" id="1498"/>
    <lineage>
        <taxon>Bacteria</taxon>
        <taxon>Bacillati</taxon>
        <taxon>Bacillota</taxon>
        <taxon>Clostridia</taxon>
        <taxon>Eubacteriales</taxon>
        <taxon>Clostridiaceae</taxon>
        <taxon>Hathewaya</taxon>
    </lineage>
</organism>
<reference evidence="2 3" key="1">
    <citation type="submission" date="2019-05" db="EMBL/GenBank/DDBJ databases">
        <authorList>
            <consortium name="Pathogen Informatics"/>
        </authorList>
    </citation>
    <scope>NUCLEOTIDE SEQUENCE [LARGE SCALE GENOMIC DNA]</scope>
    <source>
        <strain evidence="2 3">NCTC503</strain>
    </source>
</reference>
<dbReference type="Pfam" id="PF11167">
    <property type="entry name" value="DUF2953"/>
    <property type="match status" value="1"/>
</dbReference>
<name>A0A4U9RHR3_HATHI</name>
<keyword evidence="3" id="KW-1185">Reference proteome</keyword>
<dbReference type="RefSeq" id="WP_138209907.1">
    <property type="nucleotide sequence ID" value="NZ_CBCRUQ010000031.1"/>
</dbReference>
<keyword evidence="1" id="KW-1133">Transmembrane helix</keyword>
<protein>
    <submittedName>
        <fullName evidence="2">Protein of uncharacterized function (DUF2953)</fullName>
    </submittedName>
</protein>
<dbReference type="KEGG" id="hhw:NCTC503_01224"/>
<gene>
    <name evidence="2" type="ORF">NCTC503_01224</name>
</gene>
<feature type="transmembrane region" description="Helical" evidence="1">
    <location>
        <begin position="6"/>
        <end position="28"/>
    </location>
</feature>
<dbReference type="EMBL" id="LR590481">
    <property type="protein sequence ID" value="VTQ88340.1"/>
    <property type="molecule type" value="Genomic_DNA"/>
</dbReference>
<dbReference type="OrthoDB" id="1956009at2"/>
<feature type="transmembrane region" description="Helical" evidence="1">
    <location>
        <begin position="89"/>
        <end position="110"/>
    </location>
</feature>
<evidence type="ECO:0000313" key="2">
    <source>
        <dbReference type="EMBL" id="VTQ88340.1"/>
    </source>
</evidence>
<keyword evidence="1" id="KW-0472">Membrane</keyword>
<dbReference type="Proteomes" id="UP000308489">
    <property type="component" value="Chromosome 1"/>
</dbReference>
<feature type="transmembrane region" description="Helical" evidence="1">
    <location>
        <begin position="133"/>
        <end position="155"/>
    </location>
</feature>
<dbReference type="InterPro" id="IPR021338">
    <property type="entry name" value="DUF2953"/>
</dbReference>
<evidence type="ECO:0000313" key="3">
    <source>
        <dbReference type="Proteomes" id="UP000308489"/>
    </source>
</evidence>
<dbReference type="AlphaFoldDB" id="A0A4U9RHR3"/>
<evidence type="ECO:0000256" key="1">
    <source>
        <dbReference type="SAM" id="Phobius"/>
    </source>
</evidence>
<accession>A0A4U9RHR3</accession>
<proteinExistence type="predicted"/>